<keyword evidence="2" id="KW-0472">Membrane</keyword>
<keyword evidence="2" id="KW-0812">Transmembrane</keyword>
<dbReference type="EMBL" id="LSYV01000014">
    <property type="protein sequence ID" value="KXZ51348.1"/>
    <property type="molecule type" value="Genomic_DNA"/>
</dbReference>
<feature type="transmembrane region" description="Helical" evidence="2">
    <location>
        <begin position="6"/>
        <end position="21"/>
    </location>
</feature>
<evidence type="ECO:0000256" key="1">
    <source>
        <dbReference type="SAM" id="MobiDB-lite"/>
    </source>
</evidence>
<evidence type="ECO:0000313" key="4">
    <source>
        <dbReference type="Proteomes" id="UP000075714"/>
    </source>
</evidence>
<keyword evidence="4" id="KW-1185">Reference proteome</keyword>
<evidence type="ECO:0000256" key="2">
    <source>
        <dbReference type="SAM" id="Phobius"/>
    </source>
</evidence>
<dbReference type="OrthoDB" id="532183at2759"/>
<feature type="compositionally biased region" description="Gly residues" evidence="1">
    <location>
        <begin position="79"/>
        <end position="95"/>
    </location>
</feature>
<gene>
    <name evidence="3" type="ORF">GPECTOR_13g836</name>
</gene>
<proteinExistence type="predicted"/>
<feature type="region of interest" description="Disordered" evidence="1">
    <location>
        <begin position="65"/>
        <end position="104"/>
    </location>
</feature>
<feature type="compositionally biased region" description="Basic and acidic residues" evidence="1">
    <location>
        <begin position="160"/>
        <end position="181"/>
    </location>
</feature>
<accession>A0A150GNI8</accession>
<dbReference type="AlphaFoldDB" id="A0A150GNI8"/>
<comment type="caution">
    <text evidence="3">The sequence shown here is derived from an EMBL/GenBank/DDBJ whole genome shotgun (WGS) entry which is preliminary data.</text>
</comment>
<organism evidence="3 4">
    <name type="scientific">Gonium pectorale</name>
    <name type="common">Green alga</name>
    <dbReference type="NCBI Taxonomy" id="33097"/>
    <lineage>
        <taxon>Eukaryota</taxon>
        <taxon>Viridiplantae</taxon>
        <taxon>Chlorophyta</taxon>
        <taxon>core chlorophytes</taxon>
        <taxon>Chlorophyceae</taxon>
        <taxon>CS clade</taxon>
        <taxon>Chlamydomonadales</taxon>
        <taxon>Volvocaceae</taxon>
        <taxon>Gonium</taxon>
    </lineage>
</organism>
<name>A0A150GNI8_GONPE</name>
<protein>
    <submittedName>
        <fullName evidence="3">Uncharacterized protein</fullName>
    </submittedName>
</protein>
<dbReference type="Proteomes" id="UP000075714">
    <property type="component" value="Unassembled WGS sequence"/>
</dbReference>
<reference evidence="4" key="1">
    <citation type="journal article" date="2016" name="Nat. Commun.">
        <title>The Gonium pectorale genome demonstrates co-option of cell cycle regulation during the evolution of multicellularity.</title>
        <authorList>
            <person name="Hanschen E.R."/>
            <person name="Marriage T.N."/>
            <person name="Ferris P.J."/>
            <person name="Hamaji T."/>
            <person name="Toyoda A."/>
            <person name="Fujiyama A."/>
            <person name="Neme R."/>
            <person name="Noguchi H."/>
            <person name="Minakuchi Y."/>
            <person name="Suzuki M."/>
            <person name="Kawai-Toyooka H."/>
            <person name="Smith D.R."/>
            <person name="Sparks H."/>
            <person name="Anderson J."/>
            <person name="Bakaric R."/>
            <person name="Luria V."/>
            <person name="Karger A."/>
            <person name="Kirschner M.W."/>
            <person name="Durand P.M."/>
            <person name="Michod R.E."/>
            <person name="Nozaki H."/>
            <person name="Olson B.J."/>
        </authorList>
    </citation>
    <scope>NUCLEOTIDE SEQUENCE [LARGE SCALE GENOMIC DNA]</scope>
    <source>
        <strain evidence="4">NIES-2863</strain>
    </source>
</reference>
<feature type="region of interest" description="Disordered" evidence="1">
    <location>
        <begin position="146"/>
        <end position="186"/>
    </location>
</feature>
<feature type="transmembrane region" description="Helical" evidence="2">
    <location>
        <begin position="28"/>
        <end position="50"/>
    </location>
</feature>
<evidence type="ECO:0000313" key="3">
    <source>
        <dbReference type="EMBL" id="KXZ51348.1"/>
    </source>
</evidence>
<keyword evidence="2" id="KW-1133">Transmembrane helix</keyword>
<sequence>MSAVLGILWIPIIGIAAYLLSRGHTPSVAFLAVGVVLLGAHTAMALWQLWWHCCGGSGRFGATTDHPKSALLTPQSGSPHGGGSAASDGAGGHHGSGAAAHTPGAVPAGRNPFYATYGLLPGSSSVFAYQIFIPGGDEEQGAAAAGNYTGLQSGPQRSSRGGERELRDREERESSRAERLTRGTVAQPLVSIPAAELAAARA</sequence>